<dbReference type="PANTHER" id="PTHR20855:SF143">
    <property type="entry name" value="MEMBRANE PROGESTIN RECEPTOR EPSILON"/>
    <property type="match status" value="1"/>
</dbReference>
<comment type="similarity">
    <text evidence="2">Belongs to the ADIPOR family.</text>
</comment>
<evidence type="ECO:0000256" key="5">
    <source>
        <dbReference type="ARBA" id="ARBA00023136"/>
    </source>
</evidence>
<feature type="transmembrane region" description="Helical" evidence="7">
    <location>
        <begin position="121"/>
        <end position="142"/>
    </location>
</feature>
<keyword evidence="6" id="KW-0862">Zinc</keyword>
<organism evidence="8 9">
    <name type="scientific">Paramormyrops kingsleyae</name>
    <dbReference type="NCBI Taxonomy" id="1676925"/>
    <lineage>
        <taxon>Eukaryota</taxon>
        <taxon>Metazoa</taxon>
        <taxon>Chordata</taxon>
        <taxon>Craniata</taxon>
        <taxon>Vertebrata</taxon>
        <taxon>Euteleostomi</taxon>
        <taxon>Actinopterygii</taxon>
        <taxon>Neopterygii</taxon>
        <taxon>Teleostei</taxon>
        <taxon>Osteoglossocephala</taxon>
        <taxon>Osteoglossomorpha</taxon>
        <taxon>Osteoglossiformes</taxon>
        <taxon>Mormyridae</taxon>
        <taxon>Paramormyrops</taxon>
    </lineage>
</organism>
<comment type="subcellular location">
    <subcellularLocation>
        <location evidence="1">Membrane</location>
        <topology evidence="1">Multi-pass membrane protein</topology>
    </subcellularLocation>
</comment>
<dbReference type="GeneID" id="111835428"/>
<dbReference type="GO" id="GO:0046872">
    <property type="term" value="F:metal ion binding"/>
    <property type="evidence" value="ECO:0007669"/>
    <property type="project" value="UniProtKB-KW"/>
</dbReference>
<proteinExistence type="inferred from homology"/>
<dbReference type="Ensembl" id="ENSPKIT00000010887.1">
    <property type="protein sequence ID" value="ENSPKIP00000030082.1"/>
    <property type="gene ID" value="ENSPKIG00000011076.1"/>
</dbReference>
<dbReference type="RefSeq" id="XP_023651503.1">
    <property type="nucleotide sequence ID" value="XM_023795735.2"/>
</dbReference>
<dbReference type="AlphaFoldDB" id="A0A3B3SH78"/>
<keyword evidence="5 7" id="KW-0472">Membrane</keyword>
<dbReference type="Pfam" id="PF03006">
    <property type="entry name" value="HlyIII"/>
    <property type="match status" value="1"/>
</dbReference>
<evidence type="ECO:0000256" key="3">
    <source>
        <dbReference type="ARBA" id="ARBA00022692"/>
    </source>
</evidence>
<keyword evidence="9" id="KW-1185">Reference proteome</keyword>
<evidence type="ECO:0000313" key="9">
    <source>
        <dbReference type="Proteomes" id="UP000261540"/>
    </source>
</evidence>
<dbReference type="GeneTree" id="ENSGT00940000162334"/>
<feature type="transmembrane region" description="Helical" evidence="7">
    <location>
        <begin position="192"/>
        <end position="209"/>
    </location>
</feature>
<keyword evidence="6" id="KW-0479">Metal-binding</keyword>
<dbReference type="InterPro" id="IPR004254">
    <property type="entry name" value="AdipoR/HlyIII-related"/>
</dbReference>
<reference evidence="8" key="2">
    <citation type="submission" date="2025-09" db="UniProtKB">
        <authorList>
            <consortium name="Ensembl"/>
        </authorList>
    </citation>
    <scope>IDENTIFICATION</scope>
</reference>
<sequence>MLLRCSRPSQPLLRHTDVPQRVTESFILSGYRFPNYSLRECLASAFRPTNETGNFWTHFLAVFVFAFHFLELFGWEGWPSFSDPFFYPFWNYFIGVFLLLMASSMAHLLNSMSLLIREICFFVDYGTISAYTVGSSLAYFYYIHPRAGITALGHHNVTWEVKTVHEGPPLPPPSFSSSPSALPEFHMFFESFYIPSACVVALICTLACCNTRQRWRRHRYIIRTLVFLLPFIVASTPVFYRLLRPSVTSAQSSSFSPGSLGLFFSRHCFWLLVSALFNISKFPERLSPGKFDIWGHSHQWFHCCTFLSILDELHMIKAEIRALALHPALTLPALAPPPLAGPTLYSTYGVMFTLQGCIGAIISWFSWGACRNQGTKAEHLKSQ</sequence>
<dbReference type="GO" id="GO:0007306">
    <property type="term" value="P:egg chorion assembly"/>
    <property type="evidence" value="ECO:0007669"/>
    <property type="project" value="Ensembl"/>
</dbReference>
<feature type="transmembrane region" description="Helical" evidence="7">
    <location>
        <begin position="87"/>
        <end position="109"/>
    </location>
</feature>
<name>A0A3B3SH78_9TELE</name>
<evidence type="ECO:0000256" key="1">
    <source>
        <dbReference type="ARBA" id="ARBA00004141"/>
    </source>
</evidence>
<dbReference type="PANTHER" id="PTHR20855">
    <property type="entry name" value="ADIPOR/PROGESTIN RECEPTOR-RELATED"/>
    <property type="match status" value="1"/>
</dbReference>
<reference evidence="8" key="1">
    <citation type="submission" date="2025-08" db="UniProtKB">
        <authorList>
            <consortium name="Ensembl"/>
        </authorList>
    </citation>
    <scope>IDENTIFICATION</scope>
</reference>
<evidence type="ECO:0000256" key="4">
    <source>
        <dbReference type="ARBA" id="ARBA00022989"/>
    </source>
</evidence>
<dbReference type="Proteomes" id="UP000261540">
    <property type="component" value="Unplaced"/>
</dbReference>
<evidence type="ECO:0000256" key="6">
    <source>
        <dbReference type="PIRSR" id="PIRSR604254-1"/>
    </source>
</evidence>
<protein>
    <submittedName>
        <fullName evidence="8">Progestin and adipoQ receptor family member 9</fullName>
    </submittedName>
</protein>
<feature type="transmembrane region" description="Helical" evidence="7">
    <location>
        <begin position="221"/>
        <end position="240"/>
    </location>
</feature>
<feature type="binding site" evidence="6">
    <location>
        <position position="107"/>
    </location>
    <ligand>
        <name>Zn(2+)</name>
        <dbReference type="ChEBI" id="CHEBI:29105"/>
    </ligand>
</feature>
<feature type="binding site" evidence="6">
    <location>
        <position position="302"/>
    </location>
    <ligand>
        <name>Zn(2+)</name>
        <dbReference type="ChEBI" id="CHEBI:29105"/>
    </ligand>
</feature>
<evidence type="ECO:0000313" key="8">
    <source>
        <dbReference type="Ensembl" id="ENSPKIP00000030082.1"/>
    </source>
</evidence>
<dbReference type="STRING" id="1676925.ENSPKIP00000030082"/>
<dbReference type="GO" id="GO:0038023">
    <property type="term" value="F:signaling receptor activity"/>
    <property type="evidence" value="ECO:0007669"/>
    <property type="project" value="TreeGrafter"/>
</dbReference>
<evidence type="ECO:0000256" key="2">
    <source>
        <dbReference type="ARBA" id="ARBA00007018"/>
    </source>
</evidence>
<evidence type="ECO:0000256" key="7">
    <source>
        <dbReference type="SAM" id="Phobius"/>
    </source>
</evidence>
<accession>A0A3B3SH78</accession>
<keyword evidence="4 7" id="KW-1133">Transmembrane helix</keyword>
<dbReference type="GO" id="GO:0016020">
    <property type="term" value="C:membrane"/>
    <property type="evidence" value="ECO:0007669"/>
    <property type="project" value="UniProtKB-SubCell"/>
</dbReference>
<feature type="binding site" evidence="6">
    <location>
        <position position="298"/>
    </location>
    <ligand>
        <name>Zn(2+)</name>
        <dbReference type="ChEBI" id="CHEBI:29105"/>
    </ligand>
</feature>
<feature type="transmembrane region" description="Helical" evidence="7">
    <location>
        <begin position="55"/>
        <end position="75"/>
    </location>
</feature>
<keyword evidence="3 7" id="KW-0812">Transmembrane</keyword>